<dbReference type="EMBL" id="BAAATK010000038">
    <property type="protein sequence ID" value="GAA2450809.1"/>
    <property type="molecule type" value="Genomic_DNA"/>
</dbReference>
<sequence>MPVATSRDALTIGVAALAGAVVAARWWAHRLPQPQPGNRAVAADRVEELHLAFRDRTVPHPDDPENALRRYWSRLHPLTLTPTA</sequence>
<name>A0ABN3K709_9ACTN</name>
<evidence type="ECO:0000313" key="1">
    <source>
        <dbReference type="EMBL" id="GAA2450809.1"/>
    </source>
</evidence>
<dbReference type="RefSeq" id="WP_344607067.1">
    <property type="nucleotide sequence ID" value="NZ_BAAATK010000038.1"/>
</dbReference>
<dbReference type="Proteomes" id="UP001500460">
    <property type="component" value="Unassembled WGS sequence"/>
</dbReference>
<organism evidence="1 2">
    <name type="scientific">Streptomyces glaucus</name>
    <dbReference type="NCBI Taxonomy" id="284029"/>
    <lineage>
        <taxon>Bacteria</taxon>
        <taxon>Bacillati</taxon>
        <taxon>Actinomycetota</taxon>
        <taxon>Actinomycetes</taxon>
        <taxon>Kitasatosporales</taxon>
        <taxon>Streptomycetaceae</taxon>
        <taxon>Streptomyces</taxon>
    </lineage>
</organism>
<evidence type="ECO:0008006" key="3">
    <source>
        <dbReference type="Google" id="ProtNLM"/>
    </source>
</evidence>
<keyword evidence="2" id="KW-1185">Reference proteome</keyword>
<accession>A0ABN3K709</accession>
<protein>
    <recommendedName>
        <fullName evidence="3">Secreted protein</fullName>
    </recommendedName>
</protein>
<gene>
    <name evidence="1" type="ORF">GCM10010421_49090</name>
</gene>
<proteinExistence type="predicted"/>
<reference evidence="1 2" key="1">
    <citation type="journal article" date="2019" name="Int. J. Syst. Evol. Microbiol.">
        <title>The Global Catalogue of Microorganisms (GCM) 10K type strain sequencing project: providing services to taxonomists for standard genome sequencing and annotation.</title>
        <authorList>
            <consortium name="The Broad Institute Genomics Platform"/>
            <consortium name="The Broad Institute Genome Sequencing Center for Infectious Disease"/>
            <person name="Wu L."/>
            <person name="Ma J."/>
        </authorList>
    </citation>
    <scope>NUCLEOTIDE SEQUENCE [LARGE SCALE GENOMIC DNA]</scope>
    <source>
        <strain evidence="1 2">JCM 6922</strain>
    </source>
</reference>
<evidence type="ECO:0000313" key="2">
    <source>
        <dbReference type="Proteomes" id="UP001500460"/>
    </source>
</evidence>
<comment type="caution">
    <text evidence="1">The sequence shown here is derived from an EMBL/GenBank/DDBJ whole genome shotgun (WGS) entry which is preliminary data.</text>
</comment>